<evidence type="ECO:0000256" key="3">
    <source>
        <dbReference type="ARBA" id="ARBA00022559"/>
    </source>
</evidence>
<feature type="binding site" evidence="11">
    <location>
        <position position="70"/>
    </location>
    <ligand>
        <name>Ca(2+)</name>
        <dbReference type="ChEBI" id="CHEBI:29108"/>
        <label>1</label>
    </ligand>
</feature>
<dbReference type="Gene3D" id="1.10.520.10">
    <property type="match status" value="1"/>
</dbReference>
<dbReference type="PRINTS" id="PR00458">
    <property type="entry name" value="PEROXIDASE"/>
</dbReference>
<dbReference type="EC" id="1.11.1.7" evidence="14"/>
<evidence type="ECO:0000256" key="1">
    <source>
        <dbReference type="ARBA" id="ARBA00000189"/>
    </source>
</evidence>
<keyword evidence="14" id="KW-0964">Secreted</keyword>
<comment type="subcellular location">
    <subcellularLocation>
        <location evidence="14">Secreted</location>
    </subcellularLocation>
</comment>
<evidence type="ECO:0000256" key="5">
    <source>
        <dbReference type="ARBA" id="ARBA00022723"/>
    </source>
</evidence>
<keyword evidence="14" id="KW-0376">Hydrogen peroxide</keyword>
<dbReference type="InterPro" id="IPR010255">
    <property type="entry name" value="Haem_peroxidase_sf"/>
</dbReference>
<accession>A0A176WAT5</accession>
<dbReference type="InterPro" id="IPR000823">
    <property type="entry name" value="Peroxidase_pln"/>
</dbReference>
<keyword evidence="14" id="KW-0732">Signal</keyword>
<dbReference type="Pfam" id="PF00141">
    <property type="entry name" value="peroxidase"/>
    <property type="match status" value="1"/>
</dbReference>
<evidence type="ECO:0000256" key="14">
    <source>
        <dbReference type="RuleBase" id="RU362060"/>
    </source>
</evidence>
<evidence type="ECO:0000256" key="11">
    <source>
        <dbReference type="PIRSR" id="PIRSR600823-3"/>
    </source>
</evidence>
<dbReference type="CDD" id="cd00693">
    <property type="entry name" value="secretory_peroxidase"/>
    <property type="match status" value="1"/>
</dbReference>
<feature type="binding site" description="axial binding residue" evidence="11">
    <location>
        <position position="190"/>
    </location>
    <ligand>
        <name>heme b</name>
        <dbReference type="ChEBI" id="CHEBI:60344"/>
    </ligand>
    <ligandPart>
        <name>Fe</name>
        <dbReference type="ChEBI" id="CHEBI:18248"/>
    </ligandPart>
</feature>
<keyword evidence="3 14" id="KW-0575">Peroxidase</keyword>
<feature type="binding site" evidence="11">
    <location>
        <position position="72"/>
    </location>
    <ligand>
        <name>Ca(2+)</name>
        <dbReference type="ChEBI" id="CHEBI:29108"/>
        <label>1</label>
    </ligand>
</feature>
<keyword evidence="4 14" id="KW-0349">Heme</keyword>
<evidence type="ECO:0000313" key="18">
    <source>
        <dbReference type="Proteomes" id="UP000077202"/>
    </source>
</evidence>
<dbReference type="InterPro" id="IPR033905">
    <property type="entry name" value="Secretory_peroxidase"/>
</dbReference>
<feature type="disulfide bond" evidence="13">
    <location>
        <begin position="197"/>
        <end position="229"/>
    </location>
</feature>
<comment type="similarity">
    <text evidence="2">Belongs to the peroxidase family. Ascorbate peroxidase subfamily.</text>
</comment>
<comment type="similarity">
    <text evidence="14">Belongs to the peroxidase family. Classical plant (class III) peroxidase subfamily.</text>
</comment>
<feature type="binding site" evidence="10">
    <location>
        <position position="160"/>
    </location>
    <ligand>
        <name>substrate</name>
    </ligand>
</feature>
<evidence type="ECO:0000256" key="7">
    <source>
        <dbReference type="ARBA" id="ARBA00023004"/>
    </source>
</evidence>
<feature type="chain" id="PRO_5042304675" description="Peroxidase" evidence="14">
    <location>
        <begin position="23"/>
        <end position="322"/>
    </location>
</feature>
<feature type="disulfide bond" evidence="13">
    <location>
        <begin position="116"/>
        <end position="318"/>
    </location>
</feature>
<dbReference type="PROSITE" id="PS00435">
    <property type="entry name" value="PEROXIDASE_1"/>
    <property type="match status" value="1"/>
</dbReference>
<feature type="binding site" evidence="11">
    <location>
        <position position="191"/>
    </location>
    <ligand>
        <name>Ca(2+)</name>
        <dbReference type="ChEBI" id="CHEBI:29108"/>
        <label>2</label>
    </ligand>
</feature>
<dbReference type="FunFam" id="1.10.420.10:FF:000001">
    <property type="entry name" value="Peroxidase"/>
    <property type="match status" value="1"/>
</dbReference>
<comment type="catalytic activity">
    <reaction evidence="1 14">
        <text>2 a phenolic donor + H2O2 = 2 a phenolic radical donor + 2 H2O</text>
        <dbReference type="Rhea" id="RHEA:56136"/>
        <dbReference type="ChEBI" id="CHEBI:15377"/>
        <dbReference type="ChEBI" id="CHEBI:16240"/>
        <dbReference type="ChEBI" id="CHEBI:139520"/>
        <dbReference type="ChEBI" id="CHEBI:139521"/>
        <dbReference type="EC" id="1.11.1.7"/>
    </reaction>
</comment>
<reference evidence="16" key="2">
    <citation type="journal article" date="2019" name="Curr. Biol.">
        <title>Chromatin organization in early land plants reveals an ancestral association between H3K27me3, transposons, and constitutive heterochromatin.</title>
        <authorList>
            <person name="Montgomery S.A."/>
            <person name="Tanizawa Y."/>
            <person name="Galik B."/>
            <person name="Wang N."/>
            <person name="Ito T."/>
            <person name="Mochizuki T."/>
            <person name="Akimcheva S."/>
            <person name="Bowman J."/>
            <person name="Cognat V."/>
            <person name="Drouard L."/>
            <person name="Ekker H."/>
            <person name="Houng S."/>
            <person name="Kohchi T."/>
            <person name="Lin S."/>
            <person name="Liu L.D."/>
            <person name="Nakamura Y."/>
            <person name="Valeeva L.R."/>
            <person name="Shakirov E.V."/>
            <person name="Shippen D.E."/>
            <person name="Wei W."/>
            <person name="Yagura M."/>
            <person name="Yamaoka S."/>
            <person name="Yamato K.T."/>
            <person name="Liu C."/>
            <person name="Berger F."/>
        </authorList>
    </citation>
    <scope>NUCLEOTIDE SEQUENCE [LARGE SCALE GENOMIC DNA]</scope>
    <source>
        <strain evidence="16">Tak-1</strain>
    </source>
</reference>
<evidence type="ECO:0000256" key="2">
    <source>
        <dbReference type="ARBA" id="ARBA00006873"/>
    </source>
</evidence>
<evidence type="ECO:0000313" key="17">
    <source>
        <dbReference type="EMBL" id="OAE29721.1"/>
    </source>
</evidence>
<dbReference type="InterPro" id="IPR019793">
    <property type="entry name" value="Peroxidases_heam-ligand_BS"/>
</dbReference>
<dbReference type="PROSITE" id="PS50873">
    <property type="entry name" value="PEROXIDASE_4"/>
    <property type="match status" value="1"/>
</dbReference>
<dbReference type="GO" id="GO:0005576">
    <property type="term" value="C:extracellular region"/>
    <property type="evidence" value="ECO:0007669"/>
    <property type="project" value="UniProtKB-SubCell"/>
</dbReference>
<dbReference type="GO" id="GO:0140825">
    <property type="term" value="F:lactoperoxidase activity"/>
    <property type="evidence" value="ECO:0007669"/>
    <property type="project" value="UniProtKB-EC"/>
</dbReference>
<feature type="binding site" evidence="11">
    <location>
        <position position="241"/>
    </location>
    <ligand>
        <name>Ca(2+)</name>
        <dbReference type="ChEBI" id="CHEBI:29108"/>
        <label>2</label>
    </ligand>
</feature>
<evidence type="ECO:0000256" key="4">
    <source>
        <dbReference type="ARBA" id="ARBA00022617"/>
    </source>
</evidence>
<keyword evidence="7 11" id="KW-0408">Iron</keyword>
<reference evidence="17 18" key="1">
    <citation type="submission" date="2016-03" db="EMBL/GenBank/DDBJ databases">
        <title>Mechanisms controlling the formation of the plant cell surface in tip-growing cells are functionally conserved among land plants.</title>
        <authorList>
            <person name="Honkanen S."/>
            <person name="Jones V.A."/>
            <person name="Morieri G."/>
            <person name="Champion C."/>
            <person name="Hetherington A.J."/>
            <person name="Kelly S."/>
            <person name="Saint-Marcoux D."/>
            <person name="Proust H."/>
            <person name="Prescott H."/>
            <person name="Dolan L."/>
        </authorList>
    </citation>
    <scope>NUCLEOTIDE SEQUENCE [LARGE SCALE GENOMIC DNA]</scope>
    <source>
        <strain evidence="18">cv. Tak-1 and cv. Tak-2</strain>
        <tissue evidence="17">Whole gametophyte</tissue>
    </source>
</reference>
<evidence type="ECO:0000256" key="6">
    <source>
        <dbReference type="ARBA" id="ARBA00023002"/>
    </source>
</evidence>
<evidence type="ECO:0000256" key="9">
    <source>
        <dbReference type="PIRSR" id="PIRSR600823-1"/>
    </source>
</evidence>
<dbReference type="EMBL" id="AP019870">
    <property type="protein sequence ID" value="BBN10352.1"/>
    <property type="molecule type" value="Genomic_DNA"/>
</dbReference>
<keyword evidence="5 11" id="KW-0479">Metal-binding</keyword>
<feature type="binding site" evidence="11">
    <location>
        <position position="65"/>
    </location>
    <ligand>
        <name>Ca(2+)</name>
        <dbReference type="ChEBI" id="CHEBI:29108"/>
        <label>1</label>
    </ligand>
</feature>
<dbReference type="GO" id="GO:0006979">
    <property type="term" value="P:response to oxidative stress"/>
    <property type="evidence" value="ECO:0007669"/>
    <property type="project" value="UniProtKB-UniRule"/>
</dbReference>
<keyword evidence="6 14" id="KW-0560">Oxidoreductase</keyword>
<proteinExistence type="inferred from homology"/>
<feature type="binding site" evidence="11">
    <location>
        <position position="74"/>
    </location>
    <ligand>
        <name>Ca(2+)</name>
        <dbReference type="ChEBI" id="CHEBI:29108"/>
        <label>1</label>
    </ligand>
</feature>
<gene>
    <name evidence="17" type="ORF">AXG93_3884s1170</name>
    <name evidence="16" type="ORF">Mp_5g02840</name>
</gene>
<dbReference type="InterPro" id="IPR002016">
    <property type="entry name" value="Haem_peroxidase"/>
</dbReference>
<dbReference type="Proteomes" id="UP000077202">
    <property type="component" value="Unassembled WGS sequence"/>
</dbReference>
<dbReference type="PRINTS" id="PR00461">
    <property type="entry name" value="PLPEROXIDASE"/>
</dbReference>
<dbReference type="GO" id="GO:0042744">
    <property type="term" value="P:hydrogen peroxide catabolic process"/>
    <property type="evidence" value="ECO:0007669"/>
    <property type="project" value="UniProtKB-KW"/>
</dbReference>
<dbReference type="Proteomes" id="UP001162541">
    <property type="component" value="Chromosome 5"/>
</dbReference>
<dbReference type="PANTHER" id="PTHR31235">
    <property type="entry name" value="PEROXIDASE 25-RELATED"/>
    <property type="match status" value="1"/>
</dbReference>
<keyword evidence="11 14" id="KW-0106">Calcium</keyword>
<keyword evidence="8 13" id="KW-1015">Disulfide bond</keyword>
<dbReference type="PROSITE" id="PS00436">
    <property type="entry name" value="PEROXIDASE_2"/>
    <property type="match status" value="1"/>
</dbReference>
<evidence type="ECO:0000313" key="19">
    <source>
        <dbReference type="Proteomes" id="UP001162541"/>
    </source>
</evidence>
<evidence type="ECO:0000259" key="15">
    <source>
        <dbReference type="PROSITE" id="PS50873"/>
    </source>
</evidence>
<keyword evidence="18" id="KW-1185">Reference proteome</keyword>
<dbReference type="GO" id="GO:0020037">
    <property type="term" value="F:heme binding"/>
    <property type="evidence" value="ECO:0007669"/>
    <property type="project" value="UniProtKB-UniRule"/>
</dbReference>
<dbReference type="InterPro" id="IPR019794">
    <property type="entry name" value="Peroxidases_AS"/>
</dbReference>
<feature type="binding site" evidence="11">
    <location>
        <position position="244"/>
    </location>
    <ligand>
        <name>Ca(2+)</name>
        <dbReference type="ChEBI" id="CHEBI:29108"/>
        <label>2</label>
    </ligand>
</feature>
<dbReference type="Gene3D" id="1.10.420.10">
    <property type="entry name" value="Peroxidase, domain 2"/>
    <property type="match status" value="1"/>
</dbReference>
<dbReference type="GO" id="GO:0046872">
    <property type="term" value="F:metal ion binding"/>
    <property type="evidence" value="ECO:0007669"/>
    <property type="project" value="UniProtKB-UniRule"/>
</dbReference>
<feature type="binding site" evidence="11">
    <location>
        <position position="83"/>
    </location>
    <ligand>
        <name>Ca(2+)</name>
        <dbReference type="ChEBI" id="CHEBI:29108"/>
        <label>1</label>
    </ligand>
</feature>
<sequence length="322" mass="34296">MKTFSLLATCILFAAVAAPARAQLSVTFYNSTCPSGVSKVGEVVRSWITSDRTLAPSLLRLHFHDCFVRGCDASVLLDVANGEKSAFGNANSLRGFEVIDDVKAKVEALCPGVMSCADILSLAARDAMVEFGAAGLNWTVPLGRRDGVVSSAAEANSNLPPPFATFQQLVTSFSNKGFTTREMVVLSGSHTVGATRCSTIQGRLYNFSSTAPTDPALDANFAASLKTQCQFGDTTTKILMDQSTPVDIWNKNYYANVINGKVMFQSDDALKRVAAGKTFVQIMRAANSPFTPEFAAAMTKLSQVGVLTGTSGQIRTNCRAVV</sequence>
<feature type="active site" description="Proton acceptor" evidence="9">
    <location>
        <position position="64"/>
    </location>
</feature>
<evidence type="ECO:0000256" key="10">
    <source>
        <dbReference type="PIRSR" id="PIRSR600823-2"/>
    </source>
</evidence>
<comment type="cofactor">
    <cofactor evidence="11 14">
        <name>Ca(2+)</name>
        <dbReference type="ChEBI" id="CHEBI:29108"/>
    </cofactor>
    <text evidence="11 14">Binds 2 calcium ions per subunit.</text>
</comment>
<feature type="disulfide bond" evidence="13">
    <location>
        <begin position="66"/>
        <end position="71"/>
    </location>
</feature>
<feature type="binding site" evidence="11">
    <location>
        <position position="68"/>
    </location>
    <ligand>
        <name>Ca(2+)</name>
        <dbReference type="ChEBI" id="CHEBI:29108"/>
        <label>1</label>
    </ligand>
</feature>
<feature type="signal peptide" evidence="14">
    <location>
        <begin position="1"/>
        <end position="22"/>
    </location>
</feature>
<feature type="site" description="Transition state stabilizer" evidence="12">
    <location>
        <position position="60"/>
    </location>
</feature>
<feature type="disulfide bond" evidence="13">
    <location>
        <begin position="33"/>
        <end position="110"/>
    </location>
</feature>
<dbReference type="AlphaFoldDB" id="A0A176WAT5"/>
<dbReference type="SUPFAM" id="SSF48113">
    <property type="entry name" value="Heme-dependent peroxidases"/>
    <property type="match status" value="1"/>
</dbReference>
<feature type="domain" description="Plant heme peroxidase family profile" evidence="15">
    <location>
        <begin position="23"/>
        <end position="322"/>
    </location>
</feature>
<evidence type="ECO:0000256" key="13">
    <source>
        <dbReference type="PIRSR" id="PIRSR600823-5"/>
    </source>
</evidence>
<evidence type="ECO:0000313" key="16">
    <source>
        <dbReference type="EMBL" id="BBN10352.1"/>
    </source>
</evidence>
<name>A0A176WAT5_MARPO</name>
<evidence type="ECO:0000256" key="12">
    <source>
        <dbReference type="PIRSR" id="PIRSR600823-4"/>
    </source>
</evidence>
<comment type="cofactor">
    <cofactor evidence="11 14">
        <name>heme b</name>
        <dbReference type="ChEBI" id="CHEBI:60344"/>
    </cofactor>
    <text evidence="11 14">Binds 1 heme b (iron(II)-protoporphyrin IX) group per subunit.</text>
</comment>
<comment type="function">
    <text evidence="14">Removal of H(2)O(2), oxidation of toxic reductants, biosynthesis and degradation of lignin, suberization, auxin catabolism, response to environmental stresses such as wounding, pathogen attack and oxidative stress.</text>
</comment>
<reference evidence="19" key="3">
    <citation type="journal article" date="2020" name="Curr. Biol.">
        <title>Chromatin organization in early land plants reveals an ancestral association between H3K27me3, transposons, and constitutive heterochromatin.</title>
        <authorList>
            <person name="Montgomery S.A."/>
            <person name="Tanizawa Y."/>
            <person name="Galik B."/>
            <person name="Wang N."/>
            <person name="Ito T."/>
            <person name="Mochizuki T."/>
            <person name="Akimcheva S."/>
            <person name="Bowman J.L."/>
            <person name="Cognat V."/>
            <person name="Marechal-Drouard L."/>
            <person name="Ekker H."/>
            <person name="Hong S.F."/>
            <person name="Kohchi T."/>
            <person name="Lin S.S."/>
            <person name="Liu L.D."/>
            <person name="Nakamura Y."/>
            <person name="Valeeva L.R."/>
            <person name="Shakirov E.V."/>
            <person name="Shippen D.E."/>
            <person name="Wei W.L."/>
            <person name="Yagura M."/>
            <person name="Yamaoka S."/>
            <person name="Yamato K.T."/>
            <person name="Liu C."/>
            <person name="Berger F."/>
        </authorList>
    </citation>
    <scope>NUCLEOTIDE SEQUENCE [LARGE SCALE GENOMIC DNA]</scope>
    <source>
        <strain evidence="19">Tak-1</strain>
    </source>
</reference>
<protein>
    <recommendedName>
        <fullName evidence="14">Peroxidase</fullName>
        <ecNumber evidence="14">1.11.1.7</ecNumber>
    </recommendedName>
</protein>
<evidence type="ECO:0000256" key="8">
    <source>
        <dbReference type="ARBA" id="ARBA00023157"/>
    </source>
</evidence>
<dbReference type="EMBL" id="LVLJ01001430">
    <property type="protein sequence ID" value="OAE29721.1"/>
    <property type="molecule type" value="Genomic_DNA"/>
</dbReference>
<organism evidence="17 18">
    <name type="scientific">Marchantia polymorpha subsp. ruderalis</name>
    <dbReference type="NCBI Taxonomy" id="1480154"/>
    <lineage>
        <taxon>Eukaryota</taxon>
        <taxon>Viridiplantae</taxon>
        <taxon>Streptophyta</taxon>
        <taxon>Embryophyta</taxon>
        <taxon>Marchantiophyta</taxon>
        <taxon>Marchantiopsida</taxon>
        <taxon>Marchantiidae</taxon>
        <taxon>Marchantiales</taxon>
        <taxon>Marchantiaceae</taxon>
        <taxon>Marchantia</taxon>
    </lineage>
</organism>